<accession>A0A366EXS0</accession>
<evidence type="ECO:0000256" key="3">
    <source>
        <dbReference type="PROSITE-ProRule" id="PRU00023"/>
    </source>
</evidence>
<name>A0A366EXS0_9BACI</name>
<dbReference type="InterPro" id="IPR036770">
    <property type="entry name" value="Ankyrin_rpt-contain_sf"/>
</dbReference>
<gene>
    <name evidence="4" type="ORF">DET59_10299</name>
</gene>
<comment type="caution">
    <text evidence="4">The sequence shown here is derived from an EMBL/GenBank/DDBJ whole genome shotgun (WGS) entry which is preliminary data.</text>
</comment>
<sequence length="173" mass="18731">MTSITIQEFFEAIETGDKETVEQSLRNDTNLCNADNEQGLIALGVAAHFGHKEIVELLLNFGADINSISNSKVSYIPSNTALHAGIAGKASKELLEFLLKQGANVNQPDSSGHTPLHIAAFDGSEEIVSLLLAHGDGQEIHSGNDRTPLQIAKERNNKEFIKAHEEFAKGKVQ</sequence>
<organism evidence="4 5">
    <name type="scientific">Rossellomorea aquimaris</name>
    <dbReference type="NCBI Taxonomy" id="189382"/>
    <lineage>
        <taxon>Bacteria</taxon>
        <taxon>Bacillati</taxon>
        <taxon>Bacillota</taxon>
        <taxon>Bacilli</taxon>
        <taxon>Bacillales</taxon>
        <taxon>Bacillaceae</taxon>
        <taxon>Rossellomorea</taxon>
    </lineage>
</organism>
<dbReference type="Pfam" id="PF12796">
    <property type="entry name" value="Ank_2"/>
    <property type="match status" value="1"/>
</dbReference>
<dbReference type="SUPFAM" id="SSF48403">
    <property type="entry name" value="Ankyrin repeat"/>
    <property type="match status" value="1"/>
</dbReference>
<dbReference type="PANTHER" id="PTHR24198:SF165">
    <property type="entry name" value="ANKYRIN REPEAT-CONTAINING PROTEIN-RELATED"/>
    <property type="match status" value="1"/>
</dbReference>
<keyword evidence="2 3" id="KW-0040">ANK repeat</keyword>
<dbReference type="OrthoDB" id="5622506at2"/>
<keyword evidence="1" id="KW-0677">Repeat</keyword>
<protein>
    <submittedName>
        <fullName evidence="4">Ankyrin repeat protein</fullName>
    </submittedName>
</protein>
<evidence type="ECO:0000313" key="5">
    <source>
        <dbReference type="Proteomes" id="UP000252118"/>
    </source>
</evidence>
<evidence type="ECO:0000313" key="4">
    <source>
        <dbReference type="EMBL" id="RBP06716.1"/>
    </source>
</evidence>
<feature type="repeat" description="ANK" evidence="3">
    <location>
        <begin position="111"/>
        <end position="135"/>
    </location>
</feature>
<evidence type="ECO:0000256" key="1">
    <source>
        <dbReference type="ARBA" id="ARBA00022737"/>
    </source>
</evidence>
<dbReference type="PANTHER" id="PTHR24198">
    <property type="entry name" value="ANKYRIN REPEAT AND PROTEIN KINASE DOMAIN-CONTAINING PROTEIN"/>
    <property type="match status" value="1"/>
</dbReference>
<dbReference type="RefSeq" id="WP_113968131.1">
    <property type="nucleotide sequence ID" value="NZ_QNRJ01000002.1"/>
</dbReference>
<dbReference type="PROSITE" id="PS50297">
    <property type="entry name" value="ANK_REP_REGION"/>
    <property type="match status" value="2"/>
</dbReference>
<feature type="repeat" description="ANK" evidence="3">
    <location>
        <begin position="38"/>
        <end position="70"/>
    </location>
</feature>
<dbReference type="Pfam" id="PF00023">
    <property type="entry name" value="Ank"/>
    <property type="match status" value="1"/>
</dbReference>
<dbReference type="Gene3D" id="1.25.40.20">
    <property type="entry name" value="Ankyrin repeat-containing domain"/>
    <property type="match status" value="2"/>
</dbReference>
<dbReference type="AlphaFoldDB" id="A0A366EXS0"/>
<dbReference type="EMBL" id="QNRJ01000002">
    <property type="protein sequence ID" value="RBP06716.1"/>
    <property type="molecule type" value="Genomic_DNA"/>
</dbReference>
<dbReference type="SMART" id="SM00248">
    <property type="entry name" value="ANK"/>
    <property type="match status" value="3"/>
</dbReference>
<dbReference type="PROSITE" id="PS50088">
    <property type="entry name" value="ANK_REPEAT"/>
    <property type="match status" value="3"/>
</dbReference>
<evidence type="ECO:0000256" key="2">
    <source>
        <dbReference type="ARBA" id="ARBA00023043"/>
    </source>
</evidence>
<dbReference type="InterPro" id="IPR002110">
    <property type="entry name" value="Ankyrin_rpt"/>
</dbReference>
<feature type="repeat" description="ANK" evidence="3">
    <location>
        <begin position="77"/>
        <end position="110"/>
    </location>
</feature>
<proteinExistence type="predicted"/>
<reference evidence="4 5" key="1">
    <citation type="submission" date="2018-06" db="EMBL/GenBank/DDBJ databases">
        <title>Freshwater and sediment microbial communities from various areas in North America, analyzing microbe dynamics in response to fracking.</title>
        <authorList>
            <person name="Lamendella R."/>
        </authorList>
    </citation>
    <scope>NUCLEOTIDE SEQUENCE [LARGE SCALE GENOMIC DNA]</scope>
    <source>
        <strain evidence="4 5">97B</strain>
    </source>
</reference>
<dbReference type="Proteomes" id="UP000252118">
    <property type="component" value="Unassembled WGS sequence"/>
</dbReference>